<evidence type="ECO:0000313" key="2">
    <source>
        <dbReference type="EMBL" id="KAF5549540.1"/>
    </source>
</evidence>
<sequence>MSSSQLSDVEVEVVTLDLAINICHLSSFTFLRGPRVSEKTQQLLHGPITALSFQLKINTSLNTFIPHETNEPLIPRGAKSGTVLDLLRLLSEVTAFEAYIQTNDLPDSVLDRIICIVDNQPPNIQPRPNRSTDSLPGNQAKAVSFHDEGQSPPLYEASSHIIPRNELTSNVSGKRLRVSQGPDAPSDIVTIMEDLRLQIAELRQRRRDGHADITGLKSDVAQHKAQALVTEMKLCELEKERQKNNDKIVKIDKDI</sequence>
<dbReference type="AlphaFoldDB" id="A0A8H5J664"/>
<comment type="caution">
    <text evidence="2">The sequence shown here is derived from an EMBL/GenBank/DDBJ whole genome shotgun (WGS) entry which is preliminary data.</text>
</comment>
<feature type="coiled-coil region" evidence="1">
    <location>
        <begin position="192"/>
        <end position="245"/>
    </location>
</feature>
<evidence type="ECO:0000256" key="1">
    <source>
        <dbReference type="SAM" id="Coils"/>
    </source>
</evidence>
<dbReference type="EMBL" id="JAAOAM010000088">
    <property type="protein sequence ID" value="KAF5549540.1"/>
    <property type="molecule type" value="Genomic_DNA"/>
</dbReference>
<organism evidence="2 3">
    <name type="scientific">Fusarium mexicanum</name>
    <dbReference type="NCBI Taxonomy" id="751941"/>
    <lineage>
        <taxon>Eukaryota</taxon>
        <taxon>Fungi</taxon>
        <taxon>Dikarya</taxon>
        <taxon>Ascomycota</taxon>
        <taxon>Pezizomycotina</taxon>
        <taxon>Sordariomycetes</taxon>
        <taxon>Hypocreomycetidae</taxon>
        <taxon>Hypocreales</taxon>
        <taxon>Nectriaceae</taxon>
        <taxon>Fusarium</taxon>
        <taxon>Fusarium fujikuroi species complex</taxon>
    </lineage>
</organism>
<gene>
    <name evidence="2" type="ORF">FMEXI_4241</name>
</gene>
<dbReference type="Proteomes" id="UP000522262">
    <property type="component" value="Unassembled WGS sequence"/>
</dbReference>
<name>A0A8H5J664_9HYPO</name>
<evidence type="ECO:0000313" key="3">
    <source>
        <dbReference type="Proteomes" id="UP000522262"/>
    </source>
</evidence>
<reference evidence="2 3" key="1">
    <citation type="submission" date="2020-05" db="EMBL/GenBank/DDBJ databases">
        <title>Identification and distribution of gene clusters putatively required for synthesis of sphingolipid metabolism inhibitors in phylogenetically diverse species of the filamentous fungus Fusarium.</title>
        <authorList>
            <person name="Kim H.-S."/>
            <person name="Busman M."/>
            <person name="Brown D.W."/>
            <person name="Divon H."/>
            <person name="Uhlig S."/>
            <person name="Proctor R.H."/>
        </authorList>
    </citation>
    <scope>NUCLEOTIDE SEQUENCE [LARGE SCALE GENOMIC DNA]</scope>
    <source>
        <strain evidence="2 3">NRRL 53147</strain>
    </source>
</reference>
<keyword evidence="3" id="KW-1185">Reference proteome</keyword>
<proteinExistence type="predicted"/>
<protein>
    <submittedName>
        <fullName evidence="2">Uncharacterized protein</fullName>
    </submittedName>
</protein>
<keyword evidence="1" id="KW-0175">Coiled coil</keyword>
<accession>A0A8H5J664</accession>